<dbReference type="InterPro" id="IPR009206">
    <property type="entry name" value="Nucleotidase_putative"/>
</dbReference>
<dbReference type="Proteomes" id="UP000675664">
    <property type="component" value="Unassembled WGS sequence"/>
</dbReference>
<evidence type="ECO:0000256" key="4">
    <source>
        <dbReference type="PIRSR" id="PIRSR610708-1"/>
    </source>
</evidence>
<feature type="active site" description="Nucleophile" evidence="4">
    <location>
        <position position="9"/>
    </location>
</feature>
<dbReference type="InterPro" id="IPR052419">
    <property type="entry name" value="5_3-deoxyribonucleotidase-like"/>
</dbReference>
<proteinExistence type="inferred from homology"/>
<protein>
    <recommendedName>
        <fullName evidence="3">Nucleotidase</fullName>
        <ecNumber evidence="3">3.1.3.-</ecNumber>
    </recommendedName>
</protein>
<dbReference type="GO" id="GO:0009264">
    <property type="term" value="P:deoxyribonucleotide catabolic process"/>
    <property type="evidence" value="ECO:0007669"/>
    <property type="project" value="InterPro"/>
</dbReference>
<dbReference type="InterPro" id="IPR036412">
    <property type="entry name" value="HAD-like_sf"/>
</dbReference>
<feature type="active site" description="Proton donor" evidence="4">
    <location>
        <position position="11"/>
    </location>
</feature>
<evidence type="ECO:0000313" key="5">
    <source>
        <dbReference type="EMBL" id="MBR0598691.1"/>
    </source>
</evidence>
<keyword evidence="2 3" id="KW-0378">Hydrolase</keyword>
<dbReference type="RefSeq" id="WP_227018823.1">
    <property type="nucleotide sequence ID" value="NZ_JAGSND010000008.1"/>
</dbReference>
<dbReference type="PANTHER" id="PTHR35134:SF2">
    <property type="entry name" value="NUCLEOTIDASE YQFW-RELATED"/>
    <property type="match status" value="1"/>
</dbReference>
<dbReference type="SUPFAM" id="SSF56784">
    <property type="entry name" value="HAD-like"/>
    <property type="match status" value="1"/>
</dbReference>
<dbReference type="EMBL" id="JAGSND010000008">
    <property type="protein sequence ID" value="MBR0598691.1"/>
    <property type="molecule type" value="Genomic_DNA"/>
</dbReference>
<dbReference type="EC" id="3.1.3.-" evidence="3"/>
<reference evidence="5" key="1">
    <citation type="submission" date="2021-04" db="EMBL/GenBank/DDBJ databases">
        <title>Sinoanaerobacter chloroacetimidivorans sp. nov., an obligate anaerobic bacterium isolated from anaerobic sludge.</title>
        <authorList>
            <person name="Bao Y."/>
        </authorList>
    </citation>
    <scope>NUCLEOTIDE SEQUENCE</scope>
    <source>
        <strain evidence="5">BAD-6</strain>
    </source>
</reference>
<evidence type="ECO:0000256" key="1">
    <source>
        <dbReference type="ARBA" id="ARBA00009589"/>
    </source>
</evidence>
<dbReference type="PIRSF" id="PIRSF021362">
    <property type="entry name" value="UCP021362_HAD"/>
    <property type="match status" value="1"/>
</dbReference>
<dbReference type="InterPro" id="IPR023214">
    <property type="entry name" value="HAD_sf"/>
</dbReference>
<name>A0A8J8B2F2_9FIRM</name>
<reference evidence="5" key="2">
    <citation type="submission" date="2021-04" db="EMBL/GenBank/DDBJ databases">
        <authorList>
            <person name="Liu J."/>
        </authorList>
    </citation>
    <scope>NUCLEOTIDE SEQUENCE</scope>
    <source>
        <strain evidence="5">BAD-6</strain>
    </source>
</reference>
<keyword evidence="6" id="KW-1185">Reference proteome</keyword>
<comment type="similarity">
    <text evidence="1 3">Belongs to the 5'(3')-deoxyribonucleotidase family.</text>
</comment>
<dbReference type="AlphaFoldDB" id="A0A8J8B2F2"/>
<evidence type="ECO:0000256" key="3">
    <source>
        <dbReference type="PIRNR" id="PIRNR021362"/>
    </source>
</evidence>
<dbReference type="Gene3D" id="3.40.50.1000">
    <property type="entry name" value="HAD superfamily/HAD-like"/>
    <property type="match status" value="1"/>
</dbReference>
<sequence length="195" mass="22971">MKKLNLCIDIDGTVTEPYYWLARVNDYFKAKLEPKDVTLYEIHSLLGIEEKEYDEFYQQYGELLHKEAKIRNGAQKVISRLFDHHEIHFVTAREEKMKEVSLEWFVGYKVPMDSISLLGTHNKVAKAEELNCDIFIEDRYENAIQLAEAGFYVLLVDCSYNKGILPFNVIRVKHWLEIEKLVQKRAFHLTEEKPA</sequence>
<dbReference type="InterPro" id="IPR010708">
    <property type="entry name" value="5'(3')-deoxyribonucleotidase"/>
</dbReference>
<dbReference type="Pfam" id="PF06941">
    <property type="entry name" value="NT5C"/>
    <property type="match status" value="1"/>
</dbReference>
<accession>A0A8J8B2F2</accession>
<gene>
    <name evidence="5" type="ORF">KCX82_12440</name>
</gene>
<evidence type="ECO:0000313" key="6">
    <source>
        <dbReference type="Proteomes" id="UP000675664"/>
    </source>
</evidence>
<dbReference type="GO" id="GO:0008253">
    <property type="term" value="F:5'-nucleotidase activity"/>
    <property type="evidence" value="ECO:0007669"/>
    <property type="project" value="InterPro"/>
</dbReference>
<comment type="caution">
    <text evidence="5">The sequence shown here is derived from an EMBL/GenBank/DDBJ whole genome shotgun (WGS) entry which is preliminary data.</text>
</comment>
<dbReference type="PANTHER" id="PTHR35134">
    <property type="entry name" value="NUCLEOTIDASE YQFW-RELATED"/>
    <property type="match status" value="1"/>
</dbReference>
<organism evidence="5 6">
    <name type="scientific">Sinanaerobacter chloroacetimidivorans</name>
    <dbReference type="NCBI Taxonomy" id="2818044"/>
    <lineage>
        <taxon>Bacteria</taxon>
        <taxon>Bacillati</taxon>
        <taxon>Bacillota</taxon>
        <taxon>Clostridia</taxon>
        <taxon>Peptostreptococcales</taxon>
        <taxon>Anaerovoracaceae</taxon>
        <taxon>Sinanaerobacter</taxon>
    </lineage>
</organism>
<evidence type="ECO:0000256" key="2">
    <source>
        <dbReference type="ARBA" id="ARBA00022801"/>
    </source>
</evidence>